<dbReference type="OrthoDB" id="249905at2759"/>
<dbReference type="VEuPathDB" id="TriTrypDB:Lsey_0064_0070"/>
<feature type="compositionally biased region" description="Polar residues" evidence="1">
    <location>
        <begin position="378"/>
        <end position="393"/>
    </location>
</feature>
<sequence length="1761" mass="183349">MSAAASVGGGPPSPAHPNGGIPRNGSGPAVLPPGAGGMMPRRGGVHHAQTLPPDAHIMKGHPSFSPATATGIGDGAGRGAALSMGAGLPGGSVSSQSLIRGAAPATPMRGKMQPPPPPQQSPPPGTFLKMPPGQLGKKMVALPPGMSPAPGPGPQRTPSPGAAGGAPPPSLLSGAPSSRASVVAGPPPFAPHFVVLNGKKMLVPPGTKLPGPAPPGMHMSGKTVMMGGPLAPPPPSSSSSSQQQQQQQHRQSLPRASFVFPPPTAPQSAHQPPQHNKKSGVFGSLSGALSLLKIGSDSDDEEKERARRSAAQQQQQQQPSPSGPSPSPQRSGSVVSPGAKFPPGAKAPPPPPVKAPSGPLRSGPPPPGAVKMRVPVGAQQTPPLRSASISSNAAELLSSPPPTPPQAVSPAAQLPHKSYGKAPPGASIVKKTPVSPPAAGGATEQSYKGQRSPEQSSLAGQRSSCPGNVSIPPRSSSVDARGQPQHPSSLPPGAKLISSPSTSVTTPGASPQHLSPQPVAPPSSLPSTLAGVLRVPSSTMLKGGDLPEAGVRTPPHPRRRLGESSDDSDEESKHDSVYPAVNQVNGQADSNNGGTGHGDVQLQAVLVGSAEHGDDKQQQQQQQHPQGADEAHDQAVSETPRAATAVKGAAQHGGDAAHPPRPSPSPTRHPEPSSAVRSSQLSPATAQRKKPASLPAARPTARSAAAAVAAKSIEGGEAKKTLKGRERRTASAEAAQRRRPVTTVEAHRTPRAEAEPASPREDESTQKPTSVDRCSASVVSTPSQRPSSAASSSKSRVSERHRTSDLSKISEDESSSKKEKRSARSSRCRSPSPQSKLKAKDAKGRDRSAPRKRGARQWDGESKSDDSDAEQLTSRELYRLVNALRDDKRSEKGELKVSSRRRWGSSKRLHLDSANEAENGVSAGSSEEENDWGLRRNHSSSPSSDQRPHRRRSVASPTRQRQKGDVEEARRRRSTLPASTVGIPWRYTNTHRSCEPFATPPPVRRPLGFINMGGGRYTRVGSSSPYVIRHGSATRHGNDVSVRSIPLDTSNTVHAIGHSSNHTHPLSRSLPSKSLDPATSAASDARGNAVGDEVRTRSLGRRGSPMSGWRESSSAYCNPQEHRPRSLCHEALVNDSSSTVDSQHPYCVPVSATLPSMQALSPIRRTPSSAAQRQQHSSSRSHQPYGHRVASVTAAGKGPIVEPSPKNTAAGRPSKALKEQQAVESEAGNTQAGTAAAPSPASTTNAVTSPLAALRRSAFFEQLHNSSVSLDSSAGNVRPKSADAAAVPHCSGSAGSAGWECARLRHAAPAWSRMSTASDRSAPRASSPRRQTLVGTTGREAGGSAMPSLIPTASNCESPTTLNPKASADAPAVVERPRNTVASIRPRASTPGAGHAQQRLQSSRKARASSVGAAVSAAASGPRSSNDHFNSDPYRPPSRRKEPVRLTRATIARLSTPQQQRSGAMLSPIARRSAGGDACSSTAQTCSKWLDEILGSTTVTASGVWTGVKGQDAAAVSALPIVDLRTAFKPRVAAIEGSGVDGAGKRSTAAAFALQGTDAGDYTRDFTGSRPRPHIPTVSFKHMVGVRGQSPAARETTTTAASVAGPAASSAHSVVVVHSVHNIHDGLPFEKYSSIRLHDPNRKSPWALAPEREGLDVLPGKPALSRRRRIPASQSTDGGPQSGMDDGDRYLSGRGDDTSRSKPVSWADGQTVVEEVHLDEHRRPYVVVRPLPNAEAAEAQRLAVARLSRPKTIYQRAEEMR</sequence>
<feature type="compositionally biased region" description="Low complexity" evidence="1">
    <location>
        <begin position="1317"/>
        <end position="1330"/>
    </location>
</feature>
<name>A0A0N0P6U9_LEPSE</name>
<proteinExistence type="predicted"/>
<evidence type="ECO:0000313" key="2">
    <source>
        <dbReference type="EMBL" id="KPI88039.1"/>
    </source>
</evidence>
<dbReference type="OMA" id="VGIPWRY"/>
<feature type="compositionally biased region" description="Basic residues" evidence="1">
    <location>
        <begin position="898"/>
        <end position="908"/>
    </location>
</feature>
<comment type="caution">
    <text evidence="2">The sequence shown here is derived from an EMBL/GenBank/DDBJ whole genome shotgun (WGS) entry which is preliminary data.</text>
</comment>
<dbReference type="Proteomes" id="UP000038009">
    <property type="component" value="Unassembled WGS sequence"/>
</dbReference>
<feature type="compositionally biased region" description="Polar residues" evidence="1">
    <location>
        <begin position="582"/>
        <end position="592"/>
    </location>
</feature>
<feature type="compositionally biased region" description="Pro residues" evidence="1">
    <location>
        <begin position="113"/>
        <end position="125"/>
    </location>
</feature>
<feature type="compositionally biased region" description="Polar residues" evidence="1">
    <location>
        <begin position="675"/>
        <end position="685"/>
    </location>
</feature>
<feature type="region of interest" description="Disordered" evidence="1">
    <location>
        <begin position="1053"/>
        <end position="1123"/>
    </location>
</feature>
<feature type="compositionally biased region" description="Low complexity" evidence="1">
    <location>
        <begin position="328"/>
        <end position="344"/>
    </location>
</feature>
<feature type="region of interest" description="Disordered" evidence="1">
    <location>
        <begin position="105"/>
        <end position="183"/>
    </location>
</feature>
<feature type="compositionally biased region" description="Polar residues" evidence="1">
    <location>
        <begin position="443"/>
        <end position="478"/>
    </location>
</feature>
<reference evidence="2 3" key="1">
    <citation type="journal article" date="2015" name="PLoS Pathog.">
        <title>Leptomonas seymouri: Adaptations to the Dixenous Life Cycle Analyzed by Genome Sequencing, Transcriptome Profiling and Co-infection with Leishmania donovani.</title>
        <authorList>
            <person name="Kraeva N."/>
            <person name="Butenko A."/>
            <person name="Hlavacova J."/>
            <person name="Kostygov A."/>
            <person name="Myskova J."/>
            <person name="Grybchuk D."/>
            <person name="Lestinova T."/>
            <person name="Votypka J."/>
            <person name="Volf P."/>
            <person name="Opperdoes F."/>
            <person name="Flegontov P."/>
            <person name="Lukes J."/>
            <person name="Yurchenko V."/>
        </authorList>
    </citation>
    <scope>NUCLEOTIDE SEQUENCE [LARGE SCALE GENOMIC DNA]</scope>
    <source>
        <strain evidence="2 3">ATCC 30220</strain>
    </source>
</reference>
<feature type="compositionally biased region" description="Polar residues" evidence="1">
    <location>
        <begin position="498"/>
        <end position="515"/>
    </location>
</feature>
<feature type="compositionally biased region" description="Pro residues" evidence="1">
    <location>
        <begin position="145"/>
        <end position="157"/>
    </location>
</feature>
<feature type="region of interest" description="Disordered" evidence="1">
    <location>
        <begin position="1163"/>
        <end position="1245"/>
    </location>
</feature>
<feature type="compositionally biased region" description="Basic residues" evidence="1">
    <location>
        <begin position="818"/>
        <end position="827"/>
    </location>
</feature>
<feature type="compositionally biased region" description="Basic and acidic residues" evidence="1">
    <location>
        <begin position="838"/>
        <end position="849"/>
    </location>
</feature>
<feature type="compositionally biased region" description="Low complexity" evidence="1">
    <location>
        <begin position="237"/>
        <end position="248"/>
    </location>
</feature>
<feature type="compositionally biased region" description="Low complexity" evidence="1">
    <location>
        <begin position="780"/>
        <end position="795"/>
    </location>
</feature>
<feature type="compositionally biased region" description="Basic and acidic residues" evidence="1">
    <location>
        <begin position="884"/>
        <end position="897"/>
    </location>
</feature>
<feature type="compositionally biased region" description="Low complexity" evidence="1">
    <location>
        <begin position="1230"/>
        <end position="1245"/>
    </location>
</feature>
<organism evidence="2 3">
    <name type="scientific">Leptomonas seymouri</name>
    <dbReference type="NCBI Taxonomy" id="5684"/>
    <lineage>
        <taxon>Eukaryota</taxon>
        <taxon>Discoba</taxon>
        <taxon>Euglenozoa</taxon>
        <taxon>Kinetoplastea</taxon>
        <taxon>Metakinetoplastina</taxon>
        <taxon>Trypanosomatida</taxon>
        <taxon>Trypanosomatidae</taxon>
        <taxon>Leishmaniinae</taxon>
        <taxon>Leptomonas</taxon>
    </lineage>
</organism>
<feature type="compositionally biased region" description="Basic and acidic residues" evidence="1">
    <location>
        <begin position="745"/>
        <end position="765"/>
    </location>
</feature>
<evidence type="ECO:0000256" key="1">
    <source>
        <dbReference type="SAM" id="MobiDB-lite"/>
    </source>
</evidence>
<feature type="compositionally biased region" description="Low complexity" evidence="1">
    <location>
        <begin position="1408"/>
        <end position="1424"/>
    </location>
</feature>
<feature type="region of interest" description="Disordered" evidence="1">
    <location>
        <begin position="1309"/>
        <end position="1445"/>
    </location>
</feature>
<keyword evidence="3" id="KW-1185">Reference proteome</keyword>
<feature type="compositionally biased region" description="Low complexity" evidence="1">
    <location>
        <begin position="171"/>
        <end position="181"/>
    </location>
</feature>
<feature type="compositionally biased region" description="Pro residues" evidence="1">
    <location>
        <begin position="345"/>
        <end position="354"/>
    </location>
</feature>
<feature type="compositionally biased region" description="Low complexity" evidence="1">
    <location>
        <begin position="692"/>
        <end position="710"/>
    </location>
</feature>
<feature type="compositionally biased region" description="Basic and acidic residues" evidence="1">
    <location>
        <begin position="796"/>
        <end position="817"/>
    </location>
</feature>
<feature type="compositionally biased region" description="Basic and acidic residues" evidence="1">
    <location>
        <begin position="856"/>
        <end position="866"/>
    </location>
</feature>
<feature type="compositionally biased region" description="Polar residues" evidence="1">
    <location>
        <begin position="1351"/>
        <end position="1364"/>
    </location>
</feature>
<dbReference type="EMBL" id="LJSK01000064">
    <property type="protein sequence ID" value="KPI88039.1"/>
    <property type="molecule type" value="Genomic_DNA"/>
</dbReference>
<accession>A0A0N0P6U9</accession>
<feature type="compositionally biased region" description="Low complexity" evidence="1">
    <location>
        <begin position="1168"/>
        <end position="1183"/>
    </location>
</feature>
<feature type="compositionally biased region" description="Polar residues" evidence="1">
    <location>
        <begin position="1053"/>
        <end position="1072"/>
    </location>
</feature>
<evidence type="ECO:0000313" key="3">
    <source>
        <dbReference type="Proteomes" id="UP000038009"/>
    </source>
</evidence>
<feature type="region of interest" description="Disordered" evidence="1">
    <location>
        <begin position="1"/>
        <end position="72"/>
    </location>
</feature>
<feature type="compositionally biased region" description="Basic and acidic residues" evidence="1">
    <location>
        <begin position="1686"/>
        <end position="1700"/>
    </location>
</feature>
<feature type="region of interest" description="Disordered" evidence="1">
    <location>
        <begin position="206"/>
        <end position="982"/>
    </location>
</feature>
<feature type="compositionally biased region" description="Low complexity" evidence="1">
    <location>
        <begin position="309"/>
        <end position="320"/>
    </location>
</feature>
<protein>
    <submittedName>
        <fullName evidence="2">Uncharacterized protein</fullName>
    </submittedName>
</protein>
<feature type="region of interest" description="Disordered" evidence="1">
    <location>
        <begin position="1653"/>
        <end position="1706"/>
    </location>
</feature>
<feature type="compositionally biased region" description="Basic and acidic residues" evidence="1">
    <location>
        <begin position="714"/>
        <end position="730"/>
    </location>
</feature>
<gene>
    <name evidence="2" type="ORF">ABL78_2865</name>
</gene>